<dbReference type="PANTHER" id="PTHR48081">
    <property type="entry name" value="AB HYDROLASE SUPERFAMILY PROTEIN C4A8.06C"/>
    <property type="match status" value="1"/>
</dbReference>
<evidence type="ECO:0000256" key="1">
    <source>
        <dbReference type="ARBA" id="ARBA00022801"/>
    </source>
</evidence>
<dbReference type="Proteomes" id="UP000007963">
    <property type="component" value="Unassembled WGS sequence"/>
</dbReference>
<dbReference type="InterPro" id="IPR050300">
    <property type="entry name" value="GDXG_lipolytic_enzyme"/>
</dbReference>
<dbReference type="SUPFAM" id="SSF53474">
    <property type="entry name" value="alpha/beta-Hydrolases"/>
    <property type="match status" value="1"/>
</dbReference>
<dbReference type="InterPro" id="IPR013094">
    <property type="entry name" value="AB_hydrolase_3"/>
</dbReference>
<dbReference type="Pfam" id="PF07859">
    <property type="entry name" value="Abhydrolase_3"/>
    <property type="match status" value="1"/>
</dbReference>
<sequence length="381" mass="42615">MAASPRRCRPLAQEYLEVRESREREKKGIACQLNSSSNLTATQKVLPNMNVTASSADSGFKFSREDINKQMDKMKEAKDKSLAEYWPHLGQKVKTEDFDIPMRDGEKVLIRVYTPNDSPIESGKRPVVYSLHGGGFVTGNVDSEDLINRQLCHETHSLIFSLNYRLAPENPIFPTGVNDTEDGLKWVHENASRYGGDTNKGVFLSGTSSGAFLVARLAFQANKLNIPVPGMILRQGVFIFCPLEELVDWRPEVAQFKSREENVDAPGLPKHVVDALNQLLAVTATKHKDVEDFPIFASLDELSRMPPTHFVQATADPCADDITYFKRRLTEAGVETTLVTYEGMPHGFHAYHVLSAARQEMKDTADALKRLIARFNSRDSS</sequence>
<evidence type="ECO:0000313" key="4">
    <source>
        <dbReference type="Proteomes" id="UP000007963"/>
    </source>
</evidence>
<dbReference type="InterPro" id="IPR029058">
    <property type="entry name" value="AB_hydrolase_fold"/>
</dbReference>
<dbReference type="PANTHER" id="PTHR48081:SF8">
    <property type="entry name" value="ALPHA_BETA HYDROLASE FOLD-3 DOMAIN-CONTAINING PROTEIN-RELATED"/>
    <property type="match status" value="1"/>
</dbReference>
<name>Q0CDJ8_ASPTN</name>
<dbReference type="eggNOG" id="KOG1515">
    <property type="taxonomic scope" value="Eukaryota"/>
</dbReference>
<dbReference type="VEuPathDB" id="FungiDB:ATEG_08236"/>
<dbReference type="GeneID" id="4353326"/>
<proteinExistence type="predicted"/>
<evidence type="ECO:0000313" key="3">
    <source>
        <dbReference type="EMBL" id="EAU31409.1"/>
    </source>
</evidence>
<organism evidence="3 4">
    <name type="scientific">Aspergillus terreus (strain NIH 2624 / FGSC A1156)</name>
    <dbReference type="NCBI Taxonomy" id="341663"/>
    <lineage>
        <taxon>Eukaryota</taxon>
        <taxon>Fungi</taxon>
        <taxon>Dikarya</taxon>
        <taxon>Ascomycota</taxon>
        <taxon>Pezizomycotina</taxon>
        <taxon>Eurotiomycetes</taxon>
        <taxon>Eurotiomycetidae</taxon>
        <taxon>Eurotiales</taxon>
        <taxon>Aspergillaceae</taxon>
        <taxon>Aspergillus</taxon>
        <taxon>Aspergillus subgen. Circumdati</taxon>
    </lineage>
</organism>
<dbReference type="GO" id="GO:0016787">
    <property type="term" value="F:hydrolase activity"/>
    <property type="evidence" value="ECO:0007669"/>
    <property type="project" value="UniProtKB-KW"/>
</dbReference>
<dbReference type="HOGENOM" id="CLU_012494_6_3_1"/>
<dbReference type="OrthoDB" id="408631at2759"/>
<evidence type="ECO:0000259" key="2">
    <source>
        <dbReference type="Pfam" id="PF07859"/>
    </source>
</evidence>
<protein>
    <recommendedName>
        <fullName evidence="2">Alpha/beta hydrolase fold-3 domain-containing protein</fullName>
    </recommendedName>
</protein>
<feature type="domain" description="Alpha/beta hydrolase fold-3" evidence="2">
    <location>
        <begin position="130"/>
        <end position="349"/>
    </location>
</feature>
<keyword evidence="1" id="KW-0378">Hydrolase</keyword>
<dbReference type="EMBL" id="CH476605">
    <property type="protein sequence ID" value="EAU31409.1"/>
    <property type="molecule type" value="Genomic_DNA"/>
</dbReference>
<dbReference type="RefSeq" id="XP_001216857.1">
    <property type="nucleotide sequence ID" value="XM_001216857.1"/>
</dbReference>
<reference evidence="4" key="1">
    <citation type="submission" date="2005-09" db="EMBL/GenBank/DDBJ databases">
        <title>Annotation of the Aspergillus terreus NIH2624 genome.</title>
        <authorList>
            <person name="Birren B.W."/>
            <person name="Lander E.S."/>
            <person name="Galagan J.E."/>
            <person name="Nusbaum C."/>
            <person name="Devon K."/>
            <person name="Henn M."/>
            <person name="Ma L.-J."/>
            <person name="Jaffe D.B."/>
            <person name="Butler J."/>
            <person name="Alvarez P."/>
            <person name="Gnerre S."/>
            <person name="Grabherr M."/>
            <person name="Kleber M."/>
            <person name="Mauceli E.W."/>
            <person name="Brockman W."/>
            <person name="Rounsley S."/>
            <person name="Young S.K."/>
            <person name="LaButti K."/>
            <person name="Pushparaj V."/>
            <person name="DeCaprio D."/>
            <person name="Crawford M."/>
            <person name="Koehrsen M."/>
            <person name="Engels R."/>
            <person name="Montgomery P."/>
            <person name="Pearson M."/>
            <person name="Howarth C."/>
            <person name="Larson L."/>
            <person name="Luoma S."/>
            <person name="White J."/>
            <person name="Alvarado L."/>
            <person name="Kodira C.D."/>
            <person name="Zeng Q."/>
            <person name="Oleary S."/>
            <person name="Yandava C."/>
            <person name="Denning D.W."/>
            <person name="Nierman W.C."/>
            <person name="Milne T."/>
            <person name="Madden K."/>
        </authorList>
    </citation>
    <scope>NUCLEOTIDE SEQUENCE [LARGE SCALE GENOMIC DNA]</scope>
    <source>
        <strain evidence="4">NIH 2624 / FGSC A1156</strain>
    </source>
</reference>
<dbReference type="AlphaFoldDB" id="Q0CDJ8"/>
<dbReference type="STRING" id="341663.Q0CDJ8"/>
<accession>Q0CDJ8</accession>
<gene>
    <name evidence="3" type="ORF">ATEG_08236</name>
</gene>
<dbReference type="OMA" id="LCHETHS"/>
<dbReference type="Gene3D" id="3.40.50.1820">
    <property type="entry name" value="alpha/beta hydrolase"/>
    <property type="match status" value="1"/>
</dbReference>